<evidence type="ECO:0000313" key="3">
    <source>
        <dbReference type="EMBL" id="KAA9164947.1"/>
    </source>
</evidence>
<dbReference type="PANTHER" id="PTHR43245:SF55">
    <property type="entry name" value="NAD(P)-BINDING DOMAIN-CONTAINING PROTEIN"/>
    <property type="match status" value="1"/>
</dbReference>
<accession>A0A5N0VF18</accession>
<comment type="caution">
    <text evidence="3">The sequence shown here is derived from an EMBL/GenBank/DDBJ whole genome shotgun (WGS) entry which is preliminary data.</text>
</comment>
<dbReference type="AlphaFoldDB" id="A0A5N0VF18"/>
<gene>
    <name evidence="3" type="ORF">FPZ12_006750</name>
</gene>
<dbReference type="EMBL" id="VMNW02000006">
    <property type="protein sequence ID" value="KAA9164947.1"/>
    <property type="molecule type" value="Genomic_DNA"/>
</dbReference>
<dbReference type="InterPro" id="IPR050177">
    <property type="entry name" value="Lipid_A_modif_metabolic_enz"/>
</dbReference>
<dbReference type="PANTHER" id="PTHR43245">
    <property type="entry name" value="BIFUNCTIONAL POLYMYXIN RESISTANCE PROTEIN ARNA"/>
    <property type="match status" value="1"/>
</dbReference>
<feature type="compositionally biased region" description="Polar residues" evidence="1">
    <location>
        <begin position="7"/>
        <end position="16"/>
    </location>
</feature>
<feature type="domain" description="NAD-dependent epimerase/dehydratase" evidence="2">
    <location>
        <begin position="37"/>
        <end position="209"/>
    </location>
</feature>
<organism evidence="3 4">
    <name type="scientific">Amycolatopsis acidicola</name>
    <dbReference type="NCBI Taxonomy" id="2596893"/>
    <lineage>
        <taxon>Bacteria</taxon>
        <taxon>Bacillati</taxon>
        <taxon>Actinomycetota</taxon>
        <taxon>Actinomycetes</taxon>
        <taxon>Pseudonocardiales</taxon>
        <taxon>Pseudonocardiaceae</taxon>
        <taxon>Amycolatopsis</taxon>
    </lineage>
</organism>
<name>A0A5N0VF18_9PSEU</name>
<dbReference type="Gene3D" id="3.40.50.720">
    <property type="entry name" value="NAD(P)-binding Rossmann-like Domain"/>
    <property type="match status" value="1"/>
</dbReference>
<protein>
    <submittedName>
        <fullName evidence="3">NAD(P)-dependent oxidoreductase</fullName>
    </submittedName>
</protein>
<dbReference type="CDD" id="cd08946">
    <property type="entry name" value="SDR_e"/>
    <property type="match status" value="1"/>
</dbReference>
<sequence>MRRRSSPAPNGSSTVAGQFGSPALSARKPKIGTTMRILITGITGRVGSTLAPMLIDRGHRVRGMVRSRSAIAARRIPEAVDLHESSLSDSDGIAKAVSGVDAVVHLAAQIVMGDTLTADYFDTNVMGTLRLLEAVAIQKNNVHFVYASTDNTYGPGEVKANPVDETHEQIPGDYYGTSKVLSEHLVRNYQKIHGFDYTILRYGSVITPDEAAHLYRLDWAKAFLQAQLDAGKRSNLARLFEPHSDAVEKSLKDSFWQQPGNPAVILDGPGGSPWSIHLTDVRDAAQGTVLAIENEQARNESFNVVGPRSTSFSEGAKNIAAQFEVGTVSTELPMTLAFELSTAKARRLLGYRPTYDFAASLVSRAR</sequence>
<dbReference type="InterPro" id="IPR036291">
    <property type="entry name" value="NAD(P)-bd_dom_sf"/>
</dbReference>
<proteinExistence type="predicted"/>
<reference evidence="3" key="1">
    <citation type="submission" date="2019-09" db="EMBL/GenBank/DDBJ databases">
        <authorList>
            <person name="Teo W.F.A."/>
            <person name="Duangmal K."/>
        </authorList>
    </citation>
    <scope>NUCLEOTIDE SEQUENCE [LARGE SCALE GENOMIC DNA]</scope>
    <source>
        <strain evidence="3">K81G1</strain>
    </source>
</reference>
<dbReference type="InterPro" id="IPR001509">
    <property type="entry name" value="Epimerase_deHydtase"/>
</dbReference>
<evidence type="ECO:0000256" key="1">
    <source>
        <dbReference type="SAM" id="MobiDB-lite"/>
    </source>
</evidence>
<dbReference type="OrthoDB" id="3661842at2"/>
<evidence type="ECO:0000259" key="2">
    <source>
        <dbReference type="Pfam" id="PF01370"/>
    </source>
</evidence>
<dbReference type="Pfam" id="PF01370">
    <property type="entry name" value="Epimerase"/>
    <property type="match status" value="1"/>
</dbReference>
<feature type="region of interest" description="Disordered" evidence="1">
    <location>
        <begin position="1"/>
        <end position="23"/>
    </location>
</feature>
<dbReference type="Proteomes" id="UP000319769">
    <property type="component" value="Unassembled WGS sequence"/>
</dbReference>
<evidence type="ECO:0000313" key="4">
    <source>
        <dbReference type="Proteomes" id="UP000319769"/>
    </source>
</evidence>
<keyword evidence="4" id="KW-1185">Reference proteome</keyword>
<dbReference type="SUPFAM" id="SSF51735">
    <property type="entry name" value="NAD(P)-binding Rossmann-fold domains"/>
    <property type="match status" value="1"/>
</dbReference>